<dbReference type="EMBL" id="VGIY01000573">
    <property type="protein sequence ID" value="MBM3318973.1"/>
    <property type="molecule type" value="Genomic_DNA"/>
</dbReference>
<comment type="catalytic activity">
    <reaction evidence="11">
        <text>2-C-methyl-D-erythritol 4-phosphate + NADP(+) = 1-deoxy-D-xylulose 5-phosphate + NADPH + H(+)</text>
        <dbReference type="Rhea" id="RHEA:13717"/>
        <dbReference type="ChEBI" id="CHEBI:15378"/>
        <dbReference type="ChEBI" id="CHEBI:57783"/>
        <dbReference type="ChEBI" id="CHEBI:57792"/>
        <dbReference type="ChEBI" id="CHEBI:58262"/>
        <dbReference type="ChEBI" id="CHEBI:58349"/>
        <dbReference type="EC" id="1.1.1.267"/>
    </reaction>
    <physiologicalReaction direction="right-to-left" evidence="11">
        <dbReference type="Rhea" id="RHEA:13719"/>
    </physiologicalReaction>
</comment>
<dbReference type="SUPFAM" id="SSF51735">
    <property type="entry name" value="NAD(P)-binding Rossmann-fold domains"/>
    <property type="match status" value="1"/>
</dbReference>
<dbReference type="Proteomes" id="UP000748308">
    <property type="component" value="Unassembled WGS sequence"/>
</dbReference>
<name>A0A937XFJ8_UNCEI</name>
<dbReference type="InterPro" id="IPR013644">
    <property type="entry name" value="DXP_reductoisomerase_C"/>
</dbReference>
<evidence type="ECO:0000256" key="11">
    <source>
        <dbReference type="ARBA" id="ARBA00048543"/>
    </source>
</evidence>
<comment type="caution">
    <text evidence="15">The sequence shown here is derived from an EMBL/GenBank/DDBJ whole genome shotgun (WGS) entry which is preliminary data.</text>
</comment>
<evidence type="ECO:0000256" key="9">
    <source>
        <dbReference type="ARBA" id="ARBA00023211"/>
    </source>
</evidence>
<keyword evidence="8 15" id="KW-0560">Oxidoreductase</keyword>
<dbReference type="NCBIfam" id="TIGR00243">
    <property type="entry name" value="Dxr"/>
    <property type="match status" value="1"/>
</dbReference>
<dbReference type="PANTHER" id="PTHR30525:SF0">
    <property type="entry name" value="1-DEOXY-D-XYLULOSE 5-PHOSPHATE REDUCTOISOMERASE, CHLOROPLASTIC"/>
    <property type="match status" value="1"/>
</dbReference>
<evidence type="ECO:0000259" key="12">
    <source>
        <dbReference type="Pfam" id="PF02670"/>
    </source>
</evidence>
<comment type="similarity">
    <text evidence="4">Belongs to the DXR family.</text>
</comment>
<dbReference type="Gene3D" id="3.40.50.720">
    <property type="entry name" value="NAD(P)-binding Rossmann-like Domain"/>
    <property type="match status" value="1"/>
</dbReference>
<dbReference type="GO" id="GO:0030604">
    <property type="term" value="F:1-deoxy-D-xylulose-5-phosphate reductoisomerase activity"/>
    <property type="evidence" value="ECO:0007669"/>
    <property type="project" value="UniProtKB-EC"/>
</dbReference>
<protein>
    <recommendedName>
        <fullName evidence="5">1-deoxy-D-xylulose-5-phosphate reductoisomerase</fullName>
        <ecNumber evidence="5">1.1.1.267</ecNumber>
    </recommendedName>
</protein>
<dbReference type="EC" id="1.1.1.267" evidence="5"/>
<evidence type="ECO:0000256" key="4">
    <source>
        <dbReference type="ARBA" id="ARBA00006825"/>
    </source>
</evidence>
<evidence type="ECO:0000256" key="3">
    <source>
        <dbReference type="ARBA" id="ARBA00005094"/>
    </source>
</evidence>
<accession>A0A937XFJ8</accession>
<dbReference type="Pfam" id="PF08436">
    <property type="entry name" value="DXP_redisom_C"/>
    <property type="match status" value="1"/>
</dbReference>
<dbReference type="HAMAP" id="MF_00183">
    <property type="entry name" value="DXP_reductoisom"/>
    <property type="match status" value="1"/>
</dbReference>
<comment type="cofactor">
    <cofactor evidence="1">
        <name>Mn(2+)</name>
        <dbReference type="ChEBI" id="CHEBI:29035"/>
    </cofactor>
</comment>
<evidence type="ECO:0000256" key="7">
    <source>
        <dbReference type="ARBA" id="ARBA00022857"/>
    </source>
</evidence>
<evidence type="ECO:0000259" key="13">
    <source>
        <dbReference type="Pfam" id="PF08436"/>
    </source>
</evidence>
<gene>
    <name evidence="15" type="ORF">FJY75_14095</name>
</gene>
<feature type="domain" description="DXP reductoisomerase C-terminal" evidence="14">
    <location>
        <begin position="212"/>
        <end position="328"/>
    </location>
</feature>
<evidence type="ECO:0000256" key="8">
    <source>
        <dbReference type="ARBA" id="ARBA00023002"/>
    </source>
</evidence>
<comment type="pathway">
    <text evidence="3">Isoprenoid biosynthesis; isopentenyl diphosphate biosynthesis via DXP pathway; isopentenyl diphosphate from 1-deoxy-D-xylulose 5-phosphate: step 1/6.</text>
</comment>
<keyword evidence="9" id="KW-0464">Manganese</keyword>
<dbReference type="GO" id="GO:0051484">
    <property type="term" value="P:isopentenyl diphosphate biosynthetic process, methylerythritol 4-phosphate pathway involved in terpenoid biosynthetic process"/>
    <property type="evidence" value="ECO:0007669"/>
    <property type="project" value="TreeGrafter"/>
</dbReference>
<dbReference type="InterPro" id="IPR013512">
    <property type="entry name" value="DXP_reductoisomerase_N"/>
</dbReference>
<dbReference type="InterPro" id="IPR026877">
    <property type="entry name" value="DXPR_C"/>
</dbReference>
<dbReference type="Pfam" id="PF13288">
    <property type="entry name" value="DXPR_C"/>
    <property type="match status" value="1"/>
</dbReference>
<keyword evidence="6" id="KW-0479">Metal-binding</keyword>
<dbReference type="Gene3D" id="1.10.1740.10">
    <property type="match status" value="1"/>
</dbReference>
<evidence type="ECO:0000256" key="5">
    <source>
        <dbReference type="ARBA" id="ARBA00012366"/>
    </source>
</evidence>
<dbReference type="InterPro" id="IPR036169">
    <property type="entry name" value="DXPR_C_sf"/>
</dbReference>
<evidence type="ECO:0000313" key="15">
    <source>
        <dbReference type="EMBL" id="MBM3318973.1"/>
    </source>
</evidence>
<evidence type="ECO:0000313" key="16">
    <source>
        <dbReference type="Proteomes" id="UP000748308"/>
    </source>
</evidence>
<feature type="domain" description="1-deoxy-D-xylulose 5-phosphate reductoisomerase N-terminal" evidence="12">
    <location>
        <begin position="27"/>
        <end position="84"/>
    </location>
</feature>
<comment type="cofactor">
    <cofactor evidence="2">
        <name>Mg(2+)</name>
        <dbReference type="ChEBI" id="CHEBI:18420"/>
    </cofactor>
</comment>
<dbReference type="InterPro" id="IPR036291">
    <property type="entry name" value="NAD(P)-bd_dom_sf"/>
</dbReference>
<feature type="domain" description="1-deoxy-D-xylulose 5-phosphate reductoisomerase C-terminal" evidence="13">
    <location>
        <begin position="98"/>
        <end position="180"/>
    </location>
</feature>
<keyword evidence="10" id="KW-0414">Isoprene biosynthesis</keyword>
<keyword evidence="7" id="KW-0521">NADP</keyword>
<evidence type="ECO:0000259" key="14">
    <source>
        <dbReference type="Pfam" id="PF13288"/>
    </source>
</evidence>
<feature type="non-terminal residue" evidence="15">
    <location>
        <position position="1"/>
    </location>
</feature>
<dbReference type="SUPFAM" id="SSF69055">
    <property type="entry name" value="1-deoxy-D-xylulose-5-phosphate reductoisomerase, C-terminal domain"/>
    <property type="match status" value="1"/>
</dbReference>
<dbReference type="GO" id="GO:0030145">
    <property type="term" value="F:manganese ion binding"/>
    <property type="evidence" value="ECO:0007669"/>
    <property type="project" value="TreeGrafter"/>
</dbReference>
<reference evidence="15" key="1">
    <citation type="submission" date="2019-03" db="EMBL/GenBank/DDBJ databases">
        <title>Lake Tanganyika Metagenome-Assembled Genomes (MAGs).</title>
        <authorList>
            <person name="Tran P."/>
        </authorList>
    </citation>
    <scope>NUCLEOTIDE SEQUENCE</scope>
    <source>
        <strain evidence="15">M_DeepCast_400m_m2_100</strain>
    </source>
</reference>
<organism evidence="15 16">
    <name type="scientific">Eiseniibacteriota bacterium</name>
    <dbReference type="NCBI Taxonomy" id="2212470"/>
    <lineage>
        <taxon>Bacteria</taxon>
        <taxon>Candidatus Eiseniibacteriota</taxon>
    </lineage>
</organism>
<dbReference type="InterPro" id="IPR003821">
    <property type="entry name" value="DXP_reductoisomerase"/>
</dbReference>
<evidence type="ECO:0000256" key="1">
    <source>
        <dbReference type="ARBA" id="ARBA00001936"/>
    </source>
</evidence>
<proteinExistence type="inferred from homology"/>
<dbReference type="AlphaFoldDB" id="A0A937XFJ8"/>
<dbReference type="PIRSF" id="PIRSF006205">
    <property type="entry name" value="Dxp_reductismrs"/>
    <property type="match status" value="1"/>
</dbReference>
<evidence type="ECO:0000256" key="2">
    <source>
        <dbReference type="ARBA" id="ARBA00001946"/>
    </source>
</evidence>
<sequence>LAARFAPEALALTHPGERGAEPLAGWRGALLTGPDAQRELARWPGAEIVVNAVVGAAGLAPSLAALESGRRLALANKESLVMAGALLRAASARHGGEILPIDSEHSALFQCLEGRAGGVRRVVLTASGGPLRGLPPEALERVTPAEALRHPTWRMGPRITVDSATMLNKGFELIEARWLFDLPLERIAVWVHPQAIVHGLVEFEDGALLAQLSRPDMRLPIQYALSHPERWGEAVGPCDLTAIGALTFEAPDEARFPCLRLAREAARRGGTAPAVLNAADEVLVAAFLEGRIALPDIAAGIADALERHAAIDEPALEEILEADARARRAAEEFADGRAARA</sequence>
<dbReference type="PANTHER" id="PTHR30525">
    <property type="entry name" value="1-DEOXY-D-XYLULOSE 5-PHOSPHATE REDUCTOISOMERASE"/>
    <property type="match status" value="1"/>
</dbReference>
<evidence type="ECO:0000256" key="10">
    <source>
        <dbReference type="ARBA" id="ARBA00023229"/>
    </source>
</evidence>
<evidence type="ECO:0000256" key="6">
    <source>
        <dbReference type="ARBA" id="ARBA00022723"/>
    </source>
</evidence>
<dbReference type="SUPFAM" id="SSF55347">
    <property type="entry name" value="Glyceraldehyde-3-phosphate dehydrogenase-like, C-terminal domain"/>
    <property type="match status" value="1"/>
</dbReference>
<dbReference type="GO" id="GO:0070402">
    <property type="term" value="F:NADPH binding"/>
    <property type="evidence" value="ECO:0007669"/>
    <property type="project" value="InterPro"/>
</dbReference>
<dbReference type="Pfam" id="PF02670">
    <property type="entry name" value="DXP_reductoisom"/>
    <property type="match status" value="1"/>
</dbReference>